<gene>
    <name evidence="2" type="ORF">A3A13_01295</name>
</gene>
<dbReference type="STRING" id="1802695.A3A13_01295"/>
<accession>A0A1F8GJU0</accession>
<protein>
    <submittedName>
        <fullName evidence="2">Uncharacterized protein</fullName>
    </submittedName>
</protein>
<name>A0A1F8GJU0_9BACT</name>
<sequence length="244" mass="27620">MEKQDILKFTNSIVLLSKLLTGVEDKFLREKLYGKMANMVSAFVEHRTDRIVLSHNSEPRNANNPIKSDDARRDPNYVAQYRQVNLLNSVDNLLDYLEYLAHISKNDTTPPLLAQRNLLKFKLHILKRNRDAGFTKGVSETTGVLDISHSSDVPVTAGIVISKPSTKTKTPRLALKSNSNKERIFNYIKKTSDVRAKDVMNEFNALSGRTVKRSLKELTDEGFLKKRSDGIAVYYFQASEGKAD</sequence>
<dbReference type="EMBL" id="MGKJ01000010">
    <property type="protein sequence ID" value="OGN24689.1"/>
    <property type="molecule type" value="Genomic_DNA"/>
</dbReference>
<dbReference type="InterPro" id="IPR036390">
    <property type="entry name" value="WH_DNA-bd_sf"/>
</dbReference>
<evidence type="ECO:0000313" key="3">
    <source>
        <dbReference type="Proteomes" id="UP000178911"/>
    </source>
</evidence>
<feature type="region of interest" description="Disordered" evidence="1">
    <location>
        <begin position="54"/>
        <end position="74"/>
    </location>
</feature>
<comment type="caution">
    <text evidence="2">The sequence shown here is derived from an EMBL/GenBank/DDBJ whole genome shotgun (WGS) entry which is preliminary data.</text>
</comment>
<feature type="compositionally biased region" description="Polar residues" evidence="1">
    <location>
        <begin position="54"/>
        <end position="66"/>
    </location>
</feature>
<dbReference type="Gene3D" id="1.10.10.10">
    <property type="entry name" value="Winged helix-like DNA-binding domain superfamily/Winged helix DNA-binding domain"/>
    <property type="match status" value="1"/>
</dbReference>
<dbReference type="AlphaFoldDB" id="A0A1F8GJU0"/>
<organism evidence="2 3">
    <name type="scientific">Candidatus Yanofskybacteria bacterium RIFCSPLOWO2_01_FULL_43_22</name>
    <dbReference type="NCBI Taxonomy" id="1802695"/>
    <lineage>
        <taxon>Bacteria</taxon>
        <taxon>Candidatus Yanofskyibacteriota</taxon>
    </lineage>
</organism>
<dbReference type="SUPFAM" id="SSF46785">
    <property type="entry name" value="Winged helix' DNA-binding domain"/>
    <property type="match status" value="1"/>
</dbReference>
<evidence type="ECO:0000256" key="1">
    <source>
        <dbReference type="SAM" id="MobiDB-lite"/>
    </source>
</evidence>
<dbReference type="InterPro" id="IPR036388">
    <property type="entry name" value="WH-like_DNA-bd_sf"/>
</dbReference>
<dbReference type="Proteomes" id="UP000178911">
    <property type="component" value="Unassembled WGS sequence"/>
</dbReference>
<proteinExistence type="predicted"/>
<reference evidence="2 3" key="1">
    <citation type="journal article" date="2016" name="Nat. Commun.">
        <title>Thousands of microbial genomes shed light on interconnected biogeochemical processes in an aquifer system.</title>
        <authorList>
            <person name="Anantharaman K."/>
            <person name="Brown C.T."/>
            <person name="Hug L.A."/>
            <person name="Sharon I."/>
            <person name="Castelle C.J."/>
            <person name="Probst A.J."/>
            <person name="Thomas B.C."/>
            <person name="Singh A."/>
            <person name="Wilkins M.J."/>
            <person name="Karaoz U."/>
            <person name="Brodie E.L."/>
            <person name="Williams K.H."/>
            <person name="Hubbard S.S."/>
            <person name="Banfield J.F."/>
        </authorList>
    </citation>
    <scope>NUCLEOTIDE SEQUENCE [LARGE SCALE GENOMIC DNA]</scope>
</reference>
<evidence type="ECO:0000313" key="2">
    <source>
        <dbReference type="EMBL" id="OGN24689.1"/>
    </source>
</evidence>